<organism evidence="2 3">
    <name type="scientific">Turnera subulata</name>
    <dbReference type="NCBI Taxonomy" id="218843"/>
    <lineage>
        <taxon>Eukaryota</taxon>
        <taxon>Viridiplantae</taxon>
        <taxon>Streptophyta</taxon>
        <taxon>Embryophyta</taxon>
        <taxon>Tracheophyta</taxon>
        <taxon>Spermatophyta</taxon>
        <taxon>Magnoliopsida</taxon>
        <taxon>eudicotyledons</taxon>
        <taxon>Gunneridae</taxon>
        <taxon>Pentapetalae</taxon>
        <taxon>rosids</taxon>
        <taxon>fabids</taxon>
        <taxon>Malpighiales</taxon>
        <taxon>Passifloraceae</taxon>
        <taxon>Turnera</taxon>
    </lineage>
</organism>
<feature type="transmembrane region" description="Helical" evidence="1">
    <location>
        <begin position="12"/>
        <end position="28"/>
    </location>
</feature>
<feature type="transmembrane region" description="Helical" evidence="1">
    <location>
        <begin position="58"/>
        <end position="79"/>
    </location>
</feature>
<protein>
    <submittedName>
        <fullName evidence="2">Uncharacterized protein</fullName>
    </submittedName>
</protein>
<keyword evidence="1" id="KW-1133">Transmembrane helix</keyword>
<reference evidence="2" key="1">
    <citation type="submission" date="2022-02" db="EMBL/GenBank/DDBJ databases">
        <authorList>
            <person name="Henning P.M."/>
            <person name="McCubbin A.G."/>
            <person name="Shore J.S."/>
        </authorList>
    </citation>
    <scope>NUCLEOTIDE SEQUENCE</scope>
    <source>
        <strain evidence="2">F60SS</strain>
        <tissue evidence="2">Leaves</tissue>
    </source>
</reference>
<accession>A0A9Q0FXI2</accession>
<dbReference type="EMBL" id="JAKUCV010003650">
    <property type="protein sequence ID" value="KAJ4838116.1"/>
    <property type="molecule type" value="Genomic_DNA"/>
</dbReference>
<keyword evidence="1" id="KW-0812">Transmembrane</keyword>
<dbReference type="AlphaFoldDB" id="A0A9Q0FXI2"/>
<evidence type="ECO:0000313" key="3">
    <source>
        <dbReference type="Proteomes" id="UP001141552"/>
    </source>
</evidence>
<comment type="caution">
    <text evidence="2">The sequence shown here is derived from an EMBL/GenBank/DDBJ whole genome shotgun (WGS) entry which is preliminary data.</text>
</comment>
<keyword evidence="1" id="KW-0472">Membrane</keyword>
<keyword evidence="3" id="KW-1185">Reference proteome</keyword>
<dbReference type="Proteomes" id="UP001141552">
    <property type="component" value="Unassembled WGS sequence"/>
</dbReference>
<gene>
    <name evidence="2" type="ORF">Tsubulata_003440</name>
</gene>
<proteinExistence type="predicted"/>
<evidence type="ECO:0000313" key="2">
    <source>
        <dbReference type="EMBL" id="KAJ4838116.1"/>
    </source>
</evidence>
<sequence length="101" mass="10962">MGLIATARNQFVVSVVVFSLHVAGYLKFETFMFDWRDLDLVVAVLVEIGGSSCCPLKIYQGLVNLIVLSLLASLLVKFWEVGFLSIRPDIDGNSIAGAVGN</sequence>
<name>A0A9Q0FXI2_9ROSI</name>
<evidence type="ECO:0000256" key="1">
    <source>
        <dbReference type="SAM" id="Phobius"/>
    </source>
</evidence>
<reference evidence="2" key="2">
    <citation type="journal article" date="2023" name="Plants (Basel)">
        <title>Annotation of the Turnera subulata (Passifloraceae) Draft Genome Reveals the S-Locus Evolved after the Divergence of Turneroideae from Passifloroideae in a Stepwise Manner.</title>
        <authorList>
            <person name="Henning P.M."/>
            <person name="Roalson E.H."/>
            <person name="Mir W."/>
            <person name="McCubbin A.G."/>
            <person name="Shore J.S."/>
        </authorList>
    </citation>
    <scope>NUCLEOTIDE SEQUENCE</scope>
    <source>
        <strain evidence="2">F60SS</strain>
    </source>
</reference>